<dbReference type="PANTHER" id="PTHR24221">
    <property type="entry name" value="ATP-BINDING CASSETTE SUB-FAMILY B"/>
    <property type="match status" value="1"/>
</dbReference>
<reference evidence="1" key="2">
    <citation type="submission" date="2021-09" db="EMBL/GenBank/DDBJ databases">
        <authorList>
            <person name="Gilroy R."/>
        </authorList>
    </citation>
    <scope>NUCLEOTIDE SEQUENCE</scope>
    <source>
        <strain evidence="1">7886</strain>
    </source>
</reference>
<evidence type="ECO:0000313" key="2">
    <source>
        <dbReference type="Proteomes" id="UP000747013"/>
    </source>
</evidence>
<sequence>LNISGGQRQKIVLARAKIHDSDIILIDEGTSAIDSKGTKEILNNLLKSKATIVFIAHNFSSELQKIFDREIHLSKN</sequence>
<reference evidence="1" key="1">
    <citation type="journal article" date="2021" name="PeerJ">
        <title>Extensive microbial diversity within the chicken gut microbiome revealed by metagenomics and culture.</title>
        <authorList>
            <person name="Gilroy R."/>
            <person name="Ravi A."/>
            <person name="Getino M."/>
            <person name="Pursley I."/>
            <person name="Horton D.L."/>
            <person name="Alikhan N.F."/>
            <person name="Baker D."/>
            <person name="Gharbi K."/>
            <person name="Hall N."/>
            <person name="Watson M."/>
            <person name="Adriaenssens E.M."/>
            <person name="Foster-Nyarko E."/>
            <person name="Jarju S."/>
            <person name="Secka A."/>
            <person name="Antonio M."/>
            <person name="Oren A."/>
            <person name="Chaudhuri R.R."/>
            <person name="La Ragione R."/>
            <person name="Hildebrand F."/>
            <person name="Pallen M.J."/>
        </authorList>
    </citation>
    <scope>NUCLEOTIDE SEQUENCE</scope>
    <source>
        <strain evidence="1">7886</strain>
    </source>
</reference>
<dbReference type="AlphaFoldDB" id="A0A921LB28"/>
<dbReference type="GO" id="GO:0005524">
    <property type="term" value="F:ATP binding"/>
    <property type="evidence" value="ECO:0007669"/>
    <property type="project" value="UniProtKB-KW"/>
</dbReference>
<dbReference type="PANTHER" id="PTHR24221:SF654">
    <property type="entry name" value="ATP-BINDING CASSETTE SUB-FAMILY B MEMBER 6"/>
    <property type="match status" value="1"/>
</dbReference>
<name>A0A921LB28_9LACO</name>
<gene>
    <name evidence="1" type="ORF">K8V88_04380</name>
</gene>
<dbReference type="Gene3D" id="3.40.50.300">
    <property type="entry name" value="P-loop containing nucleotide triphosphate hydrolases"/>
    <property type="match status" value="1"/>
</dbReference>
<organism evidence="1 2">
    <name type="scientific">Companilactobacillus farciminis</name>
    <dbReference type="NCBI Taxonomy" id="1612"/>
    <lineage>
        <taxon>Bacteria</taxon>
        <taxon>Bacillati</taxon>
        <taxon>Bacillota</taxon>
        <taxon>Bacilli</taxon>
        <taxon>Lactobacillales</taxon>
        <taxon>Lactobacillaceae</taxon>
        <taxon>Companilactobacillus</taxon>
    </lineage>
</organism>
<dbReference type="GO" id="GO:0034040">
    <property type="term" value="F:ATPase-coupled lipid transmembrane transporter activity"/>
    <property type="evidence" value="ECO:0007669"/>
    <property type="project" value="TreeGrafter"/>
</dbReference>
<proteinExistence type="predicted"/>
<dbReference type="InterPro" id="IPR039421">
    <property type="entry name" value="Type_1_exporter"/>
</dbReference>
<feature type="non-terminal residue" evidence="1">
    <location>
        <position position="1"/>
    </location>
</feature>
<keyword evidence="1" id="KW-0547">Nucleotide-binding</keyword>
<keyword evidence="1" id="KW-0067">ATP-binding</keyword>
<comment type="caution">
    <text evidence="1">The sequence shown here is derived from an EMBL/GenBank/DDBJ whole genome shotgun (WGS) entry which is preliminary data.</text>
</comment>
<dbReference type="EMBL" id="DYWC01000099">
    <property type="protein sequence ID" value="HJF86656.1"/>
    <property type="molecule type" value="Genomic_DNA"/>
</dbReference>
<dbReference type="Proteomes" id="UP000747013">
    <property type="component" value="Unassembled WGS sequence"/>
</dbReference>
<protein>
    <submittedName>
        <fullName evidence="1">ATP-binding cassette domain-containing protein</fullName>
    </submittedName>
</protein>
<dbReference type="InterPro" id="IPR027417">
    <property type="entry name" value="P-loop_NTPase"/>
</dbReference>
<evidence type="ECO:0000313" key="1">
    <source>
        <dbReference type="EMBL" id="HJF86656.1"/>
    </source>
</evidence>
<dbReference type="SUPFAM" id="SSF52540">
    <property type="entry name" value="P-loop containing nucleoside triphosphate hydrolases"/>
    <property type="match status" value="1"/>
</dbReference>
<accession>A0A921LB28</accession>